<evidence type="ECO:0000259" key="6">
    <source>
        <dbReference type="PROSITE" id="PS50903"/>
    </source>
</evidence>
<evidence type="ECO:0000256" key="1">
    <source>
        <dbReference type="ARBA" id="ARBA00022448"/>
    </source>
</evidence>
<dbReference type="FunFam" id="2.20.28.10:FF:000001">
    <property type="entry name" value="Rubredoxin"/>
    <property type="match status" value="1"/>
</dbReference>
<feature type="non-terminal residue" evidence="7">
    <location>
        <position position="1"/>
    </location>
</feature>
<dbReference type="EMBL" id="BARU01010174">
    <property type="protein sequence ID" value="GAH45656.1"/>
    <property type="molecule type" value="Genomic_DNA"/>
</dbReference>
<gene>
    <name evidence="7" type="ORF">S03H2_19476</name>
</gene>
<dbReference type="Gene3D" id="2.20.28.10">
    <property type="match status" value="1"/>
</dbReference>
<dbReference type="GO" id="GO:0043448">
    <property type="term" value="P:alkane catabolic process"/>
    <property type="evidence" value="ECO:0007669"/>
    <property type="project" value="TreeGrafter"/>
</dbReference>
<dbReference type="SUPFAM" id="SSF47203">
    <property type="entry name" value="Acyl-CoA dehydrogenase C-terminal domain-like"/>
    <property type="match status" value="1"/>
</dbReference>
<dbReference type="SUPFAM" id="SSF57802">
    <property type="entry name" value="Rubredoxin-like"/>
    <property type="match status" value="1"/>
</dbReference>
<dbReference type="InterPro" id="IPR050526">
    <property type="entry name" value="Rubredoxin_ET"/>
</dbReference>
<dbReference type="Pfam" id="PF00441">
    <property type="entry name" value="Acyl-CoA_dh_1"/>
    <property type="match status" value="1"/>
</dbReference>
<dbReference type="InterPro" id="IPR018527">
    <property type="entry name" value="Rubredoxin_Fe_BS"/>
</dbReference>
<evidence type="ECO:0000256" key="4">
    <source>
        <dbReference type="ARBA" id="ARBA00022982"/>
    </source>
</evidence>
<accession>X1FJ14</accession>
<protein>
    <recommendedName>
        <fullName evidence="6">Rubredoxin-like domain-containing protein</fullName>
    </recommendedName>
</protein>
<keyword evidence="1" id="KW-0813">Transport</keyword>
<dbReference type="PANTHER" id="PTHR47627">
    <property type="entry name" value="RUBREDOXIN"/>
    <property type="match status" value="1"/>
</dbReference>
<dbReference type="InterPro" id="IPR009075">
    <property type="entry name" value="AcylCo_DH/oxidase_C"/>
</dbReference>
<proteinExistence type="predicted"/>
<dbReference type="InterPro" id="IPR036250">
    <property type="entry name" value="AcylCo_DH-like_C"/>
</dbReference>
<dbReference type="Gene3D" id="1.20.140.10">
    <property type="entry name" value="Butyryl-CoA Dehydrogenase, subunit A, domain 3"/>
    <property type="match status" value="1"/>
</dbReference>
<dbReference type="PROSITE" id="PS50903">
    <property type="entry name" value="RUBREDOXIN_LIKE"/>
    <property type="match status" value="1"/>
</dbReference>
<keyword evidence="3" id="KW-0479">Metal-binding</keyword>
<dbReference type="GO" id="GO:0016627">
    <property type="term" value="F:oxidoreductase activity, acting on the CH-CH group of donors"/>
    <property type="evidence" value="ECO:0007669"/>
    <property type="project" value="InterPro"/>
</dbReference>
<evidence type="ECO:0000256" key="2">
    <source>
        <dbReference type="ARBA" id="ARBA00022630"/>
    </source>
</evidence>
<keyword evidence="2" id="KW-0285">Flavoprotein</keyword>
<dbReference type="InterPro" id="IPR024934">
    <property type="entry name" value="Rubredoxin-like_dom"/>
</dbReference>
<evidence type="ECO:0000256" key="3">
    <source>
        <dbReference type="ARBA" id="ARBA00022723"/>
    </source>
</evidence>
<dbReference type="InterPro" id="IPR024935">
    <property type="entry name" value="Rubredoxin_dom"/>
</dbReference>
<dbReference type="Pfam" id="PF00301">
    <property type="entry name" value="Rubredoxin"/>
    <property type="match status" value="1"/>
</dbReference>
<dbReference type="GO" id="GO:0005506">
    <property type="term" value="F:iron ion binding"/>
    <property type="evidence" value="ECO:0007669"/>
    <property type="project" value="InterPro"/>
</dbReference>
<organism evidence="7">
    <name type="scientific">marine sediment metagenome</name>
    <dbReference type="NCBI Taxonomy" id="412755"/>
    <lineage>
        <taxon>unclassified sequences</taxon>
        <taxon>metagenomes</taxon>
        <taxon>ecological metagenomes</taxon>
    </lineage>
</organism>
<keyword evidence="4" id="KW-0249">Electron transport</keyword>
<dbReference type="GO" id="GO:0009055">
    <property type="term" value="F:electron transfer activity"/>
    <property type="evidence" value="ECO:0007669"/>
    <property type="project" value="TreeGrafter"/>
</dbReference>
<keyword evidence="5" id="KW-0408">Iron</keyword>
<reference evidence="7" key="1">
    <citation type="journal article" date="2014" name="Front. Microbiol.">
        <title>High frequency of phylogenetically diverse reductive dehalogenase-homologous genes in deep subseafloor sedimentary metagenomes.</title>
        <authorList>
            <person name="Kawai M."/>
            <person name="Futagami T."/>
            <person name="Toyoda A."/>
            <person name="Takaki Y."/>
            <person name="Nishi S."/>
            <person name="Hori S."/>
            <person name="Arai W."/>
            <person name="Tsubouchi T."/>
            <person name="Morono Y."/>
            <person name="Uchiyama I."/>
            <person name="Ito T."/>
            <person name="Fujiyama A."/>
            <person name="Inagaki F."/>
            <person name="Takami H."/>
        </authorList>
    </citation>
    <scope>NUCLEOTIDE SEQUENCE</scope>
    <source>
        <strain evidence="7">Expedition CK06-06</strain>
    </source>
</reference>
<sequence length="148" mass="16693">AFASDVCMKVTTEAIQVFGGYGYIRSFPVEKLFRDAKLYQIYEGTSEIQRIVISRFIMKKYEHAMPNVFEIPRVEIEVEEKTKEATLKVDKTSDELGGKWKCVVCGYVYDPVRGDPDSGIAPGTPFEAIPDSWFCPICGSDKSKFAKL</sequence>
<dbReference type="AlphaFoldDB" id="X1FJ14"/>
<evidence type="ECO:0000313" key="7">
    <source>
        <dbReference type="EMBL" id="GAH45656.1"/>
    </source>
</evidence>
<name>X1FJ14_9ZZZZ</name>
<dbReference type="CDD" id="cd00730">
    <property type="entry name" value="rubredoxin"/>
    <property type="match status" value="1"/>
</dbReference>
<dbReference type="PRINTS" id="PR00163">
    <property type="entry name" value="RUBREDOXIN"/>
</dbReference>
<evidence type="ECO:0000256" key="5">
    <source>
        <dbReference type="ARBA" id="ARBA00023004"/>
    </source>
</evidence>
<dbReference type="PROSITE" id="PS00202">
    <property type="entry name" value="RUBREDOXIN"/>
    <property type="match status" value="1"/>
</dbReference>
<feature type="domain" description="Rubredoxin-like" evidence="6">
    <location>
        <begin position="97"/>
        <end position="148"/>
    </location>
</feature>
<dbReference type="PANTHER" id="PTHR47627:SF1">
    <property type="entry name" value="RUBREDOXIN-1-RELATED"/>
    <property type="match status" value="1"/>
</dbReference>
<comment type="caution">
    <text evidence="7">The sequence shown here is derived from an EMBL/GenBank/DDBJ whole genome shotgun (WGS) entry which is preliminary data.</text>
</comment>